<dbReference type="OrthoDB" id="1711136at2759"/>
<feature type="transmembrane region" description="Helical" evidence="2">
    <location>
        <begin position="483"/>
        <end position="504"/>
    </location>
</feature>
<keyword evidence="2" id="KW-0812">Transmembrane</keyword>
<feature type="transmembrane region" description="Helical" evidence="2">
    <location>
        <begin position="691"/>
        <end position="714"/>
    </location>
</feature>
<dbReference type="PANTHER" id="PTHR46859:SF6">
    <property type="entry name" value="TRANSMEMBRANE FRAGILE-X-F-ASSOCIATED PROTEIN"/>
    <property type="match status" value="1"/>
</dbReference>
<dbReference type="InterPro" id="IPR013083">
    <property type="entry name" value="Znf_RING/FYVE/PHD"/>
</dbReference>
<name>A0A830C624_9LAMI</name>
<dbReference type="Pfam" id="PF13920">
    <property type="entry name" value="zf-C3HC4_3"/>
    <property type="match status" value="2"/>
</dbReference>
<feature type="transmembrane region" description="Helical" evidence="2">
    <location>
        <begin position="285"/>
        <end position="308"/>
    </location>
</feature>
<keyword evidence="2" id="KW-1133">Transmembrane helix</keyword>
<sequence length="881" mass="100430">MVVALWGICNDGESSYSGCRSRAFIREWLGFFWAFSDEVRSRTSIREIHALSGDCFGAFDRLRVEMMSWRRVFKSLQVVVAHGLIFSPLWLFHAVVARGRFSLPAPSMPHGRYWAPFHAIVATPLLIAFELLLCVHLQRSYGCGRALMPGEEENISDEAIWETLPALLVSISMVFFIAATTFTLLKLCGDVAALGWWDLFINYGVAECFAFLICTKWYNPAIHRRPHLTAASSSSMSFRHLKLEQRFHGLQDIGGHIMKIPFVGFQIMLFMYLEGTPPGAKYIPIPVLFAPLLLLQGAGFLFAIYRLFEKVSLLLQDETADVGSTFRLPASAYDYMGFLRRGSSPKPSHRNSNVKHDWLGVEVGWVTPWEVSLGARKYNTFAPDTVKKMPKAELVKEEKILCRVCFDEHINVVLLPCRHYVLCSGCRSRAFIREWLGFFWAFSDEVRSRTSIRLIFSPLWLFHAVVARGRFSLPAPSMPHGRYWAPFHAIVATPLLIAFELLLCVHLQRSYAVNLKIVFMPLIALEIAILVDNIRMCRALMPGEEENISDEAIWETLPHFWVSISMVFFIAATTFTLLKLCGDVAALGWWDLFINYGVAECFAFLICTKWYNPAIHRRPHLTAASSSSMSFRHLNWNNGFMVSSDEDNQENRMCSLQDIGGHIMKIPFVGFQIMLFMYLEGTPPGAKYIPIPVLFAPLLLLQGAGFLFAIYRLFEKVSLLLQDETADVGSTFRLPASAYDYMGFLRRGSRLLGWWSIDEGSRLEQARLYSAWESGPKPSHRNSNVKHDWLGVEVGWVTPWEVSLGARKYNTFAPDTVKKMPKAELVKEEKILCRVCFDEHINVVLLPCRHYVLCSTCCEKCKRCPICRMYVEEQLVVFEDV</sequence>
<dbReference type="GO" id="GO:0008270">
    <property type="term" value="F:zinc ion binding"/>
    <property type="evidence" value="ECO:0007669"/>
    <property type="project" value="UniProtKB-KW"/>
</dbReference>
<keyword evidence="1" id="KW-0863">Zinc-finger</keyword>
<evidence type="ECO:0000313" key="4">
    <source>
        <dbReference type="EMBL" id="GFP94579.1"/>
    </source>
</evidence>
<gene>
    <name evidence="4" type="ORF">PHJA_001602300</name>
</gene>
<comment type="caution">
    <text evidence="4">The sequence shown here is derived from an EMBL/GenBank/DDBJ whole genome shotgun (WGS) entry which is preliminary data.</text>
</comment>
<feature type="transmembrane region" description="Helical" evidence="2">
    <location>
        <begin position="511"/>
        <end position="531"/>
    </location>
</feature>
<feature type="transmembrane region" description="Helical" evidence="2">
    <location>
        <begin position="159"/>
        <end position="179"/>
    </location>
</feature>
<evidence type="ECO:0000313" key="5">
    <source>
        <dbReference type="Proteomes" id="UP000653305"/>
    </source>
</evidence>
<keyword evidence="2" id="KW-0472">Membrane</keyword>
<feature type="transmembrane region" description="Helical" evidence="2">
    <location>
        <begin position="560"/>
        <end position="580"/>
    </location>
</feature>
<dbReference type="InterPro" id="IPR019396">
    <property type="entry name" value="TM_Fragile-X-F-assoc"/>
</dbReference>
<feature type="transmembrane region" description="Helical" evidence="2">
    <location>
        <begin position="117"/>
        <end position="138"/>
    </location>
</feature>
<reference evidence="4" key="1">
    <citation type="submission" date="2020-07" db="EMBL/GenBank/DDBJ databases">
        <title>Ethylene signaling mediates host invasion by parasitic plants.</title>
        <authorList>
            <person name="Yoshida S."/>
        </authorList>
    </citation>
    <scope>NUCLEOTIDE SEQUENCE</scope>
    <source>
        <strain evidence="4">Okayama</strain>
    </source>
</reference>
<accession>A0A830C624</accession>
<dbReference type="Pfam" id="PF10269">
    <property type="entry name" value="Tmemb_185A"/>
    <property type="match status" value="3"/>
</dbReference>
<keyword evidence="5" id="KW-1185">Reference proteome</keyword>
<protein>
    <submittedName>
        <fullName evidence="4">Ring finger protein b</fullName>
    </submittedName>
</protein>
<feature type="transmembrane region" description="Helical" evidence="2">
    <location>
        <begin position="452"/>
        <end position="471"/>
    </location>
</feature>
<dbReference type="EMBL" id="BMAC01000357">
    <property type="protein sequence ID" value="GFP94579.1"/>
    <property type="molecule type" value="Genomic_DNA"/>
</dbReference>
<dbReference type="InterPro" id="IPR001841">
    <property type="entry name" value="Znf_RING"/>
</dbReference>
<feature type="transmembrane region" description="Helical" evidence="2">
    <location>
        <begin position="253"/>
        <end position="273"/>
    </location>
</feature>
<dbReference type="SMART" id="SM00184">
    <property type="entry name" value="RING"/>
    <property type="match status" value="2"/>
</dbReference>
<dbReference type="Proteomes" id="UP000653305">
    <property type="component" value="Unassembled WGS sequence"/>
</dbReference>
<dbReference type="AlphaFoldDB" id="A0A830C624"/>
<dbReference type="SUPFAM" id="SSF57850">
    <property type="entry name" value="RING/U-box"/>
    <property type="match status" value="1"/>
</dbReference>
<keyword evidence="1" id="KW-0862">Zinc</keyword>
<feature type="domain" description="RING-type" evidence="3">
    <location>
        <begin position="833"/>
        <end position="868"/>
    </location>
</feature>
<proteinExistence type="predicted"/>
<feature type="transmembrane region" description="Helical" evidence="2">
    <location>
        <begin position="199"/>
        <end position="218"/>
    </location>
</feature>
<evidence type="ECO:0000256" key="1">
    <source>
        <dbReference type="PROSITE-ProRule" id="PRU00175"/>
    </source>
</evidence>
<dbReference type="PANTHER" id="PTHR46859">
    <property type="entry name" value="TRANSMEMBRANE FRAGILE-X-F-ASSOCIATED PROTEIN"/>
    <property type="match status" value="1"/>
</dbReference>
<keyword evidence="1" id="KW-0479">Metal-binding</keyword>
<evidence type="ECO:0000259" key="3">
    <source>
        <dbReference type="PROSITE" id="PS50089"/>
    </source>
</evidence>
<dbReference type="Gene3D" id="3.30.40.10">
    <property type="entry name" value="Zinc/RING finger domain, C3HC4 (zinc finger)"/>
    <property type="match status" value="2"/>
</dbReference>
<feature type="transmembrane region" description="Helical" evidence="2">
    <location>
        <begin position="76"/>
        <end position="97"/>
    </location>
</feature>
<dbReference type="PROSITE" id="PS50089">
    <property type="entry name" value="ZF_RING_2"/>
    <property type="match status" value="1"/>
</dbReference>
<evidence type="ECO:0000256" key="2">
    <source>
        <dbReference type="SAM" id="Phobius"/>
    </source>
</evidence>
<feature type="transmembrane region" description="Helical" evidence="2">
    <location>
        <begin position="659"/>
        <end position="679"/>
    </location>
</feature>
<organism evidence="4 5">
    <name type="scientific">Phtheirospermum japonicum</name>
    <dbReference type="NCBI Taxonomy" id="374723"/>
    <lineage>
        <taxon>Eukaryota</taxon>
        <taxon>Viridiplantae</taxon>
        <taxon>Streptophyta</taxon>
        <taxon>Embryophyta</taxon>
        <taxon>Tracheophyta</taxon>
        <taxon>Spermatophyta</taxon>
        <taxon>Magnoliopsida</taxon>
        <taxon>eudicotyledons</taxon>
        <taxon>Gunneridae</taxon>
        <taxon>Pentapetalae</taxon>
        <taxon>asterids</taxon>
        <taxon>lamiids</taxon>
        <taxon>Lamiales</taxon>
        <taxon>Orobanchaceae</taxon>
        <taxon>Orobanchaceae incertae sedis</taxon>
        <taxon>Phtheirospermum</taxon>
    </lineage>
</organism>